<dbReference type="InterPro" id="IPR046807">
    <property type="entry name" value="Tra1_central"/>
</dbReference>
<dbReference type="AlphaFoldDB" id="A0A820KJV3"/>
<dbReference type="Proteomes" id="UP000663868">
    <property type="component" value="Unassembled WGS sequence"/>
</dbReference>
<evidence type="ECO:0000313" key="1">
    <source>
        <dbReference type="EMBL" id="CAF4342927.1"/>
    </source>
</evidence>
<comment type="caution">
    <text evidence="1">The sequence shown here is derived from an EMBL/GenBank/DDBJ whole genome shotgun (WGS) entry which is preliminary data.</text>
</comment>
<dbReference type="EMBL" id="CAJOBB010017817">
    <property type="protein sequence ID" value="CAF4342927.1"/>
    <property type="molecule type" value="Genomic_DNA"/>
</dbReference>
<protein>
    <submittedName>
        <fullName evidence="1">Uncharacterized protein</fullName>
    </submittedName>
</protein>
<accession>A0A820KJV3</accession>
<sequence>PLAYNTFGDFFNHIRTNLSIEDLQSVLYMYSKMIHDSSLPPSIQVMSLKFLTNIAESIRQKGTEKSRDLLIRIVEILIFKCKSLAKQCTHLSNSSNEKSTTPTIPLVPEVDVTTSTINELVQNMNDITNREKELQRQQVFYILNS</sequence>
<proteinExistence type="predicted"/>
<organism evidence="1 2">
    <name type="scientific">Adineta steineri</name>
    <dbReference type="NCBI Taxonomy" id="433720"/>
    <lineage>
        <taxon>Eukaryota</taxon>
        <taxon>Metazoa</taxon>
        <taxon>Spiralia</taxon>
        <taxon>Gnathifera</taxon>
        <taxon>Rotifera</taxon>
        <taxon>Eurotatoria</taxon>
        <taxon>Bdelloidea</taxon>
        <taxon>Adinetida</taxon>
        <taxon>Adinetidae</taxon>
        <taxon>Adineta</taxon>
    </lineage>
</organism>
<name>A0A820KJV3_9BILA</name>
<gene>
    <name evidence="1" type="ORF">KXQ929_LOCUS47822</name>
</gene>
<reference evidence="1" key="1">
    <citation type="submission" date="2021-02" db="EMBL/GenBank/DDBJ databases">
        <authorList>
            <person name="Nowell W R."/>
        </authorList>
    </citation>
    <scope>NUCLEOTIDE SEQUENCE</scope>
</reference>
<evidence type="ECO:0000313" key="2">
    <source>
        <dbReference type="Proteomes" id="UP000663868"/>
    </source>
</evidence>
<feature type="non-terminal residue" evidence="1">
    <location>
        <position position="1"/>
    </location>
</feature>
<dbReference type="Pfam" id="PF20175">
    <property type="entry name" value="Tra1_central"/>
    <property type="match status" value="1"/>
</dbReference>